<dbReference type="InterPro" id="IPR040256">
    <property type="entry name" value="At4g02000-like"/>
</dbReference>
<dbReference type="EMBL" id="JANQDX010000003">
    <property type="protein sequence ID" value="KAL0926292.1"/>
    <property type="molecule type" value="Genomic_DNA"/>
</dbReference>
<keyword evidence="3" id="KW-1185">Reference proteome</keyword>
<dbReference type="PANTHER" id="PTHR31286">
    <property type="entry name" value="GLYCINE-RICH CELL WALL STRUCTURAL PROTEIN 1.8-LIKE"/>
    <property type="match status" value="1"/>
</dbReference>
<organism evidence="2 3">
    <name type="scientific">Dendrobium thyrsiflorum</name>
    <name type="common">Pinecone-like raceme dendrobium</name>
    <name type="synonym">Orchid</name>
    <dbReference type="NCBI Taxonomy" id="117978"/>
    <lineage>
        <taxon>Eukaryota</taxon>
        <taxon>Viridiplantae</taxon>
        <taxon>Streptophyta</taxon>
        <taxon>Embryophyta</taxon>
        <taxon>Tracheophyta</taxon>
        <taxon>Spermatophyta</taxon>
        <taxon>Magnoliopsida</taxon>
        <taxon>Liliopsida</taxon>
        <taxon>Asparagales</taxon>
        <taxon>Orchidaceae</taxon>
        <taxon>Epidendroideae</taxon>
        <taxon>Malaxideae</taxon>
        <taxon>Dendrobiinae</taxon>
        <taxon>Dendrobium</taxon>
    </lineage>
</organism>
<accession>A0ABD0VU94</accession>
<comment type="caution">
    <text evidence="2">The sequence shown here is derived from an EMBL/GenBank/DDBJ whole genome shotgun (WGS) entry which is preliminary data.</text>
</comment>
<evidence type="ECO:0000313" key="2">
    <source>
        <dbReference type="EMBL" id="KAL0926292.1"/>
    </source>
</evidence>
<reference evidence="2 3" key="1">
    <citation type="journal article" date="2024" name="Plant Biotechnol. J.">
        <title>Dendrobium thyrsiflorum genome and its molecular insights into genes involved in important horticultural traits.</title>
        <authorList>
            <person name="Chen B."/>
            <person name="Wang J.Y."/>
            <person name="Zheng P.J."/>
            <person name="Li K.L."/>
            <person name="Liang Y.M."/>
            <person name="Chen X.F."/>
            <person name="Zhang C."/>
            <person name="Zhao X."/>
            <person name="He X."/>
            <person name="Zhang G.Q."/>
            <person name="Liu Z.J."/>
            <person name="Xu Q."/>
        </authorList>
    </citation>
    <scope>NUCLEOTIDE SEQUENCE [LARGE SCALE GENOMIC DNA]</scope>
    <source>
        <strain evidence="2">GZMU011</strain>
    </source>
</reference>
<evidence type="ECO:0000259" key="1">
    <source>
        <dbReference type="Pfam" id="PF14111"/>
    </source>
</evidence>
<proteinExistence type="predicted"/>
<sequence>MAVNRVDDPGFLENKFKSRSFRDALSGASSSSDFPDLKLSSCHGLPALWISDDEMRALAIPFEFALVGKFSGQRPSLEAIRKIFFLLKLSGNFFVTLLNSKNILVKFANDLDYCRVFSHRSYFVGNCYMKLVKWSPLLDIDIDSPSIPIWASFPNLRLHLFTPHILFGLGSLFGRPLRTDNATSNGLRPSVARVLVELDVTKKYSEFVWVDSETLGFHQRVELEEFPTYCDHCKVLGHSNVECCVLNPSLANNSLLCKDGVGKVVDGNKSMVDPVVVGKSGKSIEGDVEPSVPVNFVVAAELRGSFVEDVQCNDYQLETPVVSNHSILINLNEVHDDVVFNNGGGFKPSVLCSPAAAGDGGGAVLAVADNVEEGVREDLANVSVQTENFGVDEDASLGSAALVPDNHVDVPIDVMSHTSFHNLVVSNLGVTCSGNSVWIEGYPSSSEGEGDLEVDHIDLDMYGLDVCKVTEKAISHGKKRCRRKSRR</sequence>
<evidence type="ECO:0000313" key="3">
    <source>
        <dbReference type="Proteomes" id="UP001552299"/>
    </source>
</evidence>
<protein>
    <recommendedName>
        <fullName evidence="1">DUF4283 domain-containing protein</fullName>
    </recommendedName>
</protein>
<name>A0ABD0VU94_DENTH</name>
<dbReference type="AlphaFoldDB" id="A0ABD0VU94"/>
<gene>
    <name evidence="2" type="ORF">M5K25_002509</name>
</gene>
<dbReference type="Proteomes" id="UP001552299">
    <property type="component" value="Unassembled WGS sequence"/>
</dbReference>
<feature type="domain" description="DUF4283" evidence="1">
    <location>
        <begin position="63"/>
        <end position="138"/>
    </location>
</feature>
<dbReference type="PANTHER" id="PTHR31286:SF179">
    <property type="entry name" value="RNASE H TYPE-1 DOMAIN-CONTAINING PROTEIN"/>
    <property type="match status" value="1"/>
</dbReference>
<dbReference type="InterPro" id="IPR025558">
    <property type="entry name" value="DUF4283"/>
</dbReference>
<dbReference type="Pfam" id="PF14111">
    <property type="entry name" value="DUF4283"/>
    <property type="match status" value="1"/>
</dbReference>